<dbReference type="EMBL" id="JAEPRE010000097">
    <property type="protein sequence ID" value="KAG2232843.1"/>
    <property type="molecule type" value="Genomic_DNA"/>
</dbReference>
<accession>A0A8H7SRI3</accession>
<gene>
    <name evidence="1" type="ORF">INT48_006295</name>
</gene>
<proteinExistence type="predicted"/>
<dbReference type="Proteomes" id="UP000613177">
    <property type="component" value="Unassembled WGS sequence"/>
</dbReference>
<organism evidence="1 2">
    <name type="scientific">Thamnidium elegans</name>
    <dbReference type="NCBI Taxonomy" id="101142"/>
    <lineage>
        <taxon>Eukaryota</taxon>
        <taxon>Fungi</taxon>
        <taxon>Fungi incertae sedis</taxon>
        <taxon>Mucoromycota</taxon>
        <taxon>Mucoromycotina</taxon>
        <taxon>Mucoromycetes</taxon>
        <taxon>Mucorales</taxon>
        <taxon>Mucorineae</taxon>
        <taxon>Mucoraceae</taxon>
        <taxon>Thamnidium</taxon>
    </lineage>
</organism>
<name>A0A8H7SRI3_9FUNG</name>
<evidence type="ECO:0000313" key="2">
    <source>
        <dbReference type="Proteomes" id="UP000613177"/>
    </source>
</evidence>
<reference evidence="1" key="1">
    <citation type="submission" date="2021-01" db="EMBL/GenBank/DDBJ databases">
        <title>Metabolic potential, ecology and presence of endohyphal bacteria is reflected in genomic diversity of Mucoromycotina.</title>
        <authorList>
            <person name="Muszewska A."/>
            <person name="Okrasinska A."/>
            <person name="Steczkiewicz K."/>
            <person name="Drgas O."/>
            <person name="Orlowska M."/>
            <person name="Perlinska-Lenart U."/>
            <person name="Aleksandrzak-Piekarczyk T."/>
            <person name="Szatraj K."/>
            <person name="Zielenkiewicz U."/>
            <person name="Pilsyk S."/>
            <person name="Malc E."/>
            <person name="Mieczkowski P."/>
            <person name="Kruszewska J.S."/>
            <person name="Biernat P."/>
            <person name="Pawlowska J."/>
        </authorList>
    </citation>
    <scope>NUCLEOTIDE SEQUENCE</scope>
    <source>
        <strain evidence="1">WA0000018081</strain>
    </source>
</reference>
<comment type="caution">
    <text evidence="1">The sequence shown here is derived from an EMBL/GenBank/DDBJ whole genome shotgun (WGS) entry which is preliminary data.</text>
</comment>
<sequence length="273" mass="32365">MKKQDIKLQRRNKNLENVNTGIYPGARDIVCAVDCNKDQLINKQTIKLHSRKFSNASYQEYSGMKWNNKIEFENRRIADMQNVYDQIETRNVFTILGMRQYMNSMTVLTQRDRVRRQLRENPNLTIQPIRDINDQWRTIVAYGDASLLGSYKGHDPIQSRMENVYYLNLSAIRQSMLQCNHRKIKHKDIIDPENGRPEKCYYLKCSSEDDDTILHRTSECFERQPSKYWNRDINAACNIRNIVTQYITANYNLDSRPEQLSRRRQDVAPNEES</sequence>
<protein>
    <submittedName>
        <fullName evidence="1">Uncharacterized protein</fullName>
    </submittedName>
</protein>
<evidence type="ECO:0000313" key="1">
    <source>
        <dbReference type="EMBL" id="KAG2232843.1"/>
    </source>
</evidence>
<keyword evidence="2" id="KW-1185">Reference proteome</keyword>
<dbReference type="AlphaFoldDB" id="A0A8H7SRI3"/>